<dbReference type="EMBL" id="WBVQ01000002">
    <property type="protein sequence ID" value="KAB2816277.1"/>
    <property type="molecule type" value="Genomic_DNA"/>
</dbReference>
<dbReference type="Proteomes" id="UP000484164">
    <property type="component" value="Unassembled WGS sequence"/>
</dbReference>
<reference evidence="2 3" key="1">
    <citation type="submission" date="2019-10" db="EMBL/GenBank/DDBJ databases">
        <title>Genome sequence of Phaeocystidibacter marisrubri JCM30614 (type strain).</title>
        <authorList>
            <person name="Bowman J.P."/>
        </authorList>
    </citation>
    <scope>NUCLEOTIDE SEQUENCE [LARGE SCALE GENOMIC DNA]</scope>
    <source>
        <strain evidence="2 3">JCM 30614</strain>
    </source>
</reference>
<organism evidence="2 3">
    <name type="scientific">Phaeocystidibacter marisrubri</name>
    <dbReference type="NCBI Taxonomy" id="1577780"/>
    <lineage>
        <taxon>Bacteria</taxon>
        <taxon>Pseudomonadati</taxon>
        <taxon>Bacteroidota</taxon>
        <taxon>Flavobacteriia</taxon>
        <taxon>Flavobacteriales</taxon>
        <taxon>Phaeocystidibacteraceae</taxon>
        <taxon>Phaeocystidibacter</taxon>
    </lineage>
</organism>
<evidence type="ECO:0000313" key="3">
    <source>
        <dbReference type="Proteomes" id="UP000484164"/>
    </source>
</evidence>
<sequence length="304" mass="33972">MRVQWITYLLLLIGFGAHSQTELKASPSTQRILIGDQFTLSLSAEVSALDEITWPATEEIGSGLLLNRSGIDTTERGDILLLQEEWVITSFDSGFVVIPPLTLSVNGEPVQSDPVLVQVDMPRTQEEYLDIVDPLSIQRPWWYYALMGLGALVVVSLFALVMSKWTKNKSVQSRAVDKRTFREKAIDAANGLVEETQWDNNAETDAAYSKGIRLLYAYITRELGANTAAGDFTMWSAVMEKNPHYSGDTQKLRQLIERSNEVRFGGLPSTAEENKEWALQLSDWIRSATVVQPVNTEENVDVAD</sequence>
<protein>
    <submittedName>
        <fullName evidence="2">Protein BatD</fullName>
    </submittedName>
</protein>
<proteinExistence type="predicted"/>
<dbReference type="RefSeq" id="WP_151693704.1">
    <property type="nucleotide sequence ID" value="NZ_BMGX01000001.1"/>
</dbReference>
<dbReference type="OrthoDB" id="9807384at2"/>
<evidence type="ECO:0000256" key="1">
    <source>
        <dbReference type="SAM" id="Phobius"/>
    </source>
</evidence>
<keyword evidence="1" id="KW-0472">Membrane</keyword>
<comment type="caution">
    <text evidence="2">The sequence shown here is derived from an EMBL/GenBank/DDBJ whole genome shotgun (WGS) entry which is preliminary data.</text>
</comment>
<keyword evidence="1" id="KW-1133">Transmembrane helix</keyword>
<accession>A0A6L3ZFU6</accession>
<feature type="transmembrane region" description="Helical" evidence="1">
    <location>
        <begin position="141"/>
        <end position="162"/>
    </location>
</feature>
<gene>
    <name evidence="2" type="ORF">F8C82_11365</name>
</gene>
<name>A0A6L3ZFU6_9FLAO</name>
<evidence type="ECO:0000313" key="2">
    <source>
        <dbReference type="EMBL" id="KAB2816277.1"/>
    </source>
</evidence>
<dbReference type="AlphaFoldDB" id="A0A6L3ZFU6"/>
<keyword evidence="1" id="KW-0812">Transmembrane</keyword>
<keyword evidence="3" id="KW-1185">Reference proteome</keyword>